<feature type="region of interest" description="Disordered" evidence="1">
    <location>
        <begin position="233"/>
        <end position="271"/>
    </location>
</feature>
<accession>A0A378JQT0</accession>
<feature type="compositionally biased region" description="Low complexity" evidence="1">
    <location>
        <begin position="242"/>
        <end position="254"/>
    </location>
</feature>
<dbReference type="RefSeq" id="WP_115331831.1">
    <property type="nucleotide sequence ID" value="NZ_CAAAHP010000005.1"/>
</dbReference>
<evidence type="ECO:0008006" key="4">
    <source>
        <dbReference type="Google" id="ProtNLM"/>
    </source>
</evidence>
<reference evidence="2 3" key="1">
    <citation type="submission" date="2018-06" db="EMBL/GenBank/DDBJ databases">
        <authorList>
            <consortium name="Pathogen Informatics"/>
            <person name="Doyle S."/>
        </authorList>
    </citation>
    <scope>NUCLEOTIDE SEQUENCE [LARGE SCALE GENOMIC DNA]</scope>
    <source>
        <strain evidence="2 3">NCTC13316</strain>
    </source>
</reference>
<keyword evidence="3" id="KW-1185">Reference proteome</keyword>
<dbReference type="Gene3D" id="1.20.1440.330">
    <property type="match status" value="1"/>
</dbReference>
<name>A0A378JQT0_9GAMM</name>
<feature type="compositionally biased region" description="Basic and acidic residues" evidence="1">
    <location>
        <begin position="255"/>
        <end position="264"/>
    </location>
</feature>
<protein>
    <recommendedName>
        <fullName evidence="4">Dot/Icm T4SS effector</fullName>
    </recommendedName>
</protein>
<dbReference type="AlphaFoldDB" id="A0A378JQT0"/>
<dbReference type="EMBL" id="UGOD01000001">
    <property type="protein sequence ID" value="STX52260.1"/>
    <property type="molecule type" value="Genomic_DNA"/>
</dbReference>
<gene>
    <name evidence="2" type="ORF">NCTC13316_02364</name>
</gene>
<dbReference type="Pfam" id="PF16848">
    <property type="entry name" value="SoDot-IcmSS"/>
    <property type="match status" value="1"/>
</dbReference>
<dbReference type="InterPro" id="IPR044887">
    <property type="entry name" value="SoDot-IcmSS_sf"/>
</dbReference>
<sequence>MSFDVKPLSDIKRILLNETVNLLKYHQLIDADYTHSSDKPDATLFKAISKLDKPRNTQVEFLWKLLDDLDTSTTLGFSKDTLTDNKRARCFTGIALAILDQISKTYTFRDPSASNLYNGLRRAVGLILESEKDTEVKLDNASKLSLVGYAHKYLMPYIYENASLEYVREETPFSSIKKLDLHELFNTVIDLNHNTSLEAHKSAKENTEVRAEQKVQHAKEKAKVEQHSKSIFRMFSGSVPENPSTTTPTTNPSSKKGEKDEVVETKVTSTM</sequence>
<dbReference type="InterPro" id="IPR031758">
    <property type="entry name" value="SoDot-IcmSS"/>
</dbReference>
<proteinExistence type="predicted"/>
<evidence type="ECO:0000313" key="3">
    <source>
        <dbReference type="Proteomes" id="UP000254794"/>
    </source>
</evidence>
<evidence type="ECO:0000313" key="2">
    <source>
        <dbReference type="EMBL" id="STX52260.1"/>
    </source>
</evidence>
<organism evidence="2 3">
    <name type="scientific">Legionella busanensis</name>
    <dbReference type="NCBI Taxonomy" id="190655"/>
    <lineage>
        <taxon>Bacteria</taxon>
        <taxon>Pseudomonadati</taxon>
        <taxon>Pseudomonadota</taxon>
        <taxon>Gammaproteobacteria</taxon>
        <taxon>Legionellales</taxon>
        <taxon>Legionellaceae</taxon>
        <taxon>Legionella</taxon>
    </lineage>
</organism>
<evidence type="ECO:0000256" key="1">
    <source>
        <dbReference type="SAM" id="MobiDB-lite"/>
    </source>
</evidence>
<dbReference type="Proteomes" id="UP000254794">
    <property type="component" value="Unassembled WGS sequence"/>
</dbReference>
<dbReference type="OrthoDB" id="5652990at2"/>